<keyword evidence="1" id="KW-0597">Phosphoprotein</keyword>
<dbReference type="Proteomes" id="UP000320643">
    <property type="component" value="Unassembled WGS sequence"/>
</dbReference>
<dbReference type="AlphaFoldDB" id="A0A552V1S9"/>
<evidence type="ECO:0000313" key="3">
    <source>
        <dbReference type="EMBL" id="TRW24443.1"/>
    </source>
</evidence>
<dbReference type="PROSITE" id="PS50110">
    <property type="entry name" value="RESPONSE_REGULATORY"/>
    <property type="match status" value="1"/>
</dbReference>
<reference evidence="3 4" key="1">
    <citation type="submission" date="2019-07" db="EMBL/GenBank/DDBJ databases">
        <title>Flavobacterium sp. nov., isolated from glacier ice.</title>
        <authorList>
            <person name="Liu Q."/>
            <person name="Xin Y.-H."/>
        </authorList>
    </citation>
    <scope>NUCLEOTIDE SEQUENCE [LARGE SCALE GENOMIC DNA]</scope>
    <source>
        <strain evidence="3 4">ZT4R6</strain>
    </source>
</reference>
<keyword evidence="4" id="KW-1185">Reference proteome</keyword>
<evidence type="ECO:0000259" key="2">
    <source>
        <dbReference type="PROSITE" id="PS50110"/>
    </source>
</evidence>
<protein>
    <submittedName>
        <fullName evidence="3">Response regulator</fullName>
    </submittedName>
</protein>
<evidence type="ECO:0000313" key="4">
    <source>
        <dbReference type="Proteomes" id="UP000320643"/>
    </source>
</evidence>
<dbReference type="InterPro" id="IPR011006">
    <property type="entry name" value="CheY-like_superfamily"/>
</dbReference>
<name>A0A552V1S9_9FLAO</name>
<dbReference type="OrthoDB" id="673128at2"/>
<dbReference type="Pfam" id="PF00072">
    <property type="entry name" value="Response_reg"/>
    <property type="match status" value="1"/>
</dbReference>
<dbReference type="InterPro" id="IPR001789">
    <property type="entry name" value="Sig_transdc_resp-reg_receiver"/>
</dbReference>
<dbReference type="Gene3D" id="3.40.50.2300">
    <property type="match status" value="1"/>
</dbReference>
<dbReference type="InterPro" id="IPR052893">
    <property type="entry name" value="TCS_response_regulator"/>
</dbReference>
<dbReference type="SUPFAM" id="SSF52172">
    <property type="entry name" value="CheY-like"/>
    <property type="match status" value="1"/>
</dbReference>
<evidence type="ECO:0000256" key="1">
    <source>
        <dbReference type="PROSITE-ProRule" id="PRU00169"/>
    </source>
</evidence>
<dbReference type="EMBL" id="VJVZ01000006">
    <property type="protein sequence ID" value="TRW24443.1"/>
    <property type="molecule type" value="Genomic_DNA"/>
</dbReference>
<sequence length="149" mass="17507">MVRAAFLNSQFLNYNILEKLKKILLIDDNKVDNFFHERVIRKFDKNITVISLLSGEEALEYLAELDSAELPDLIFLDINMPRMNGWEFLQEYNKFEEVRKSCNIVVMLSTSEDQEDKDRAFEQGIAADYRSKPLTEPMLMDIAKKFIFI</sequence>
<feature type="domain" description="Response regulatory" evidence="2">
    <location>
        <begin position="22"/>
        <end position="147"/>
    </location>
</feature>
<dbReference type="PANTHER" id="PTHR44520">
    <property type="entry name" value="RESPONSE REGULATOR RCP1-RELATED"/>
    <property type="match status" value="1"/>
</dbReference>
<gene>
    <name evidence="3" type="ORF">FMM05_11480</name>
</gene>
<proteinExistence type="predicted"/>
<dbReference type="SMART" id="SM00448">
    <property type="entry name" value="REC"/>
    <property type="match status" value="1"/>
</dbReference>
<organism evidence="3 4">
    <name type="scientific">Flavobacterium zepuense</name>
    <dbReference type="NCBI Taxonomy" id="2593302"/>
    <lineage>
        <taxon>Bacteria</taxon>
        <taxon>Pseudomonadati</taxon>
        <taxon>Bacteroidota</taxon>
        <taxon>Flavobacteriia</taxon>
        <taxon>Flavobacteriales</taxon>
        <taxon>Flavobacteriaceae</taxon>
        <taxon>Flavobacterium</taxon>
    </lineage>
</organism>
<comment type="caution">
    <text evidence="3">The sequence shown here is derived from an EMBL/GenBank/DDBJ whole genome shotgun (WGS) entry which is preliminary data.</text>
</comment>
<feature type="modified residue" description="4-aspartylphosphate" evidence="1">
    <location>
        <position position="77"/>
    </location>
</feature>
<dbReference type="GO" id="GO:0000160">
    <property type="term" value="P:phosphorelay signal transduction system"/>
    <property type="evidence" value="ECO:0007669"/>
    <property type="project" value="InterPro"/>
</dbReference>
<dbReference type="PANTHER" id="PTHR44520:SF2">
    <property type="entry name" value="RESPONSE REGULATOR RCP1"/>
    <property type="match status" value="1"/>
</dbReference>
<accession>A0A552V1S9</accession>